<name>A0AA40CD72_9PEZI</name>
<evidence type="ECO:0000256" key="1">
    <source>
        <dbReference type="SAM" id="MobiDB-lite"/>
    </source>
</evidence>
<dbReference type="InterPro" id="IPR010730">
    <property type="entry name" value="HET"/>
</dbReference>
<dbReference type="EMBL" id="JAULSU010000001">
    <property type="protein sequence ID" value="KAK0633875.1"/>
    <property type="molecule type" value="Genomic_DNA"/>
</dbReference>
<dbReference type="PANTHER" id="PTHR24148">
    <property type="entry name" value="ANKYRIN REPEAT DOMAIN-CONTAINING PROTEIN 39 HOMOLOG-RELATED"/>
    <property type="match status" value="1"/>
</dbReference>
<evidence type="ECO:0000259" key="2">
    <source>
        <dbReference type="Pfam" id="PF06985"/>
    </source>
</evidence>
<evidence type="ECO:0000313" key="4">
    <source>
        <dbReference type="Proteomes" id="UP001175000"/>
    </source>
</evidence>
<reference evidence="3" key="1">
    <citation type="submission" date="2023-06" db="EMBL/GenBank/DDBJ databases">
        <title>Genome-scale phylogeny and comparative genomics of the fungal order Sordariales.</title>
        <authorList>
            <consortium name="Lawrence Berkeley National Laboratory"/>
            <person name="Hensen N."/>
            <person name="Bonometti L."/>
            <person name="Westerberg I."/>
            <person name="Brannstrom I.O."/>
            <person name="Guillou S."/>
            <person name="Cros-Aarteil S."/>
            <person name="Calhoun S."/>
            <person name="Haridas S."/>
            <person name="Kuo A."/>
            <person name="Mondo S."/>
            <person name="Pangilinan J."/>
            <person name="Riley R."/>
            <person name="Labutti K."/>
            <person name="Andreopoulos B."/>
            <person name="Lipzen A."/>
            <person name="Chen C."/>
            <person name="Yanf M."/>
            <person name="Daum C."/>
            <person name="Ng V."/>
            <person name="Clum A."/>
            <person name="Steindorff A."/>
            <person name="Ohm R."/>
            <person name="Martin F."/>
            <person name="Silar P."/>
            <person name="Natvig D."/>
            <person name="Lalanne C."/>
            <person name="Gautier V."/>
            <person name="Ament-Velasquez S.L."/>
            <person name="Kruys A."/>
            <person name="Hutchinson M.I."/>
            <person name="Powell A.J."/>
            <person name="Barry K."/>
            <person name="Miller A.N."/>
            <person name="Grigoriev I.V."/>
            <person name="Debuchy R."/>
            <person name="Gladieux P."/>
            <person name="Thoren M.H."/>
            <person name="Johannesson H."/>
        </authorList>
    </citation>
    <scope>NUCLEOTIDE SEQUENCE</scope>
    <source>
        <strain evidence="3">CBS 606.72</strain>
    </source>
</reference>
<gene>
    <name evidence="3" type="ORF">B0T14DRAFT_533967</name>
</gene>
<dbReference type="InterPro" id="IPR052895">
    <property type="entry name" value="HetReg/Transcr_Mod"/>
</dbReference>
<feature type="region of interest" description="Disordered" evidence="1">
    <location>
        <begin position="24"/>
        <end position="43"/>
    </location>
</feature>
<keyword evidence="4" id="KW-1185">Reference proteome</keyword>
<feature type="domain" description="Heterokaryon incompatibility" evidence="2">
    <location>
        <begin position="97"/>
        <end position="246"/>
    </location>
</feature>
<evidence type="ECO:0000313" key="3">
    <source>
        <dbReference type="EMBL" id="KAK0633875.1"/>
    </source>
</evidence>
<feature type="compositionally biased region" description="Basic and acidic residues" evidence="1">
    <location>
        <begin position="24"/>
        <end position="40"/>
    </location>
</feature>
<dbReference type="PANTHER" id="PTHR24148:SF82">
    <property type="entry name" value="HETEROKARYON INCOMPATIBILITY DOMAIN-CONTAINING PROTEIN"/>
    <property type="match status" value="1"/>
</dbReference>
<protein>
    <submittedName>
        <fullName evidence="3">Heterokaryon incompatibility protein-domain-containing protein</fullName>
    </submittedName>
</protein>
<proteinExistence type="predicted"/>
<dbReference type="Proteomes" id="UP001175000">
    <property type="component" value="Unassembled WGS sequence"/>
</dbReference>
<sequence>MANPIRIAFSPGRMKLHNYAIEQEDRKQAEAEPRLRENERIPPQSTLESAVLAKFHQYHRIESTDSTRLLVLDPGAKADNLLTGRLETLSDRNMGGYKALSYVWGEPKFVDRIFIEGKRSDITESLGTALRRLRPLPGQPPLRIWVDQICINQKDIVERNRQVRLMHAIFKDASQVLVWLGADPNEHAFRAFQLVGSVRSIFDDKLLSQLARAEGSSCDWIPSEYWKSLRELTRLPWFRRAWIPQEIGTDAEAHVYWGNETIPWESLRFSDTPPDSVSAEARRSFVYQLCLNSRNVATDPRDYVFSLLGHPSARVGPDNTIIIQPDYDNSVADVYHEIAIRALVTGTTLMVLNAVSVNGKPVRPLCEGGQPLPSWVPRWDAGRFGRIIGFPGLYKASGSGASGITKASFEDHFTTLVISGGVIDALDNVLPKFTESHFSLDSSKKSLLLTIWRLCSAWPSPPHTLRAFLDTLAPVSHFRYMTPPEPPHSQAPISGNAVYHSGIAALKELFPSSSHFSSKNDPRKLLGTNNTDNVEISPTTWIQAAEDNTVHRCFAISRDKSYFALVPPTAEPEDVLCLLTGGETPYVLRPHPKDSGVYVFVGEAYVVGWMNDALSKLTEGGKLKTFRIR</sequence>
<accession>A0AA40CD72</accession>
<dbReference type="Pfam" id="PF06985">
    <property type="entry name" value="HET"/>
    <property type="match status" value="1"/>
</dbReference>
<dbReference type="Pfam" id="PF26639">
    <property type="entry name" value="Het-6_barrel"/>
    <property type="match status" value="1"/>
</dbReference>
<comment type="caution">
    <text evidence="3">The sequence shown here is derived from an EMBL/GenBank/DDBJ whole genome shotgun (WGS) entry which is preliminary data.</text>
</comment>
<dbReference type="AlphaFoldDB" id="A0AA40CD72"/>
<organism evidence="3 4">
    <name type="scientific">Immersiella caudata</name>
    <dbReference type="NCBI Taxonomy" id="314043"/>
    <lineage>
        <taxon>Eukaryota</taxon>
        <taxon>Fungi</taxon>
        <taxon>Dikarya</taxon>
        <taxon>Ascomycota</taxon>
        <taxon>Pezizomycotina</taxon>
        <taxon>Sordariomycetes</taxon>
        <taxon>Sordariomycetidae</taxon>
        <taxon>Sordariales</taxon>
        <taxon>Lasiosphaeriaceae</taxon>
        <taxon>Immersiella</taxon>
    </lineage>
</organism>